<gene>
    <name evidence="1" type="ORF">ACFP0N_27660</name>
</gene>
<comment type="caution">
    <text evidence="1">The sequence shown here is derived from an EMBL/GenBank/DDBJ whole genome shotgun (WGS) entry which is preliminary data.</text>
</comment>
<reference evidence="2" key="1">
    <citation type="journal article" date="2019" name="Int. J. Syst. Evol. Microbiol.">
        <title>The Global Catalogue of Microorganisms (GCM) 10K type strain sequencing project: providing services to taxonomists for standard genome sequencing and annotation.</title>
        <authorList>
            <consortium name="The Broad Institute Genomics Platform"/>
            <consortium name="The Broad Institute Genome Sequencing Center for Infectious Disease"/>
            <person name="Wu L."/>
            <person name="Ma J."/>
        </authorList>
    </citation>
    <scope>NUCLEOTIDE SEQUENCE [LARGE SCALE GENOMIC DNA]</scope>
    <source>
        <strain evidence="2">CGMCC 4.1469</strain>
    </source>
</reference>
<dbReference type="RefSeq" id="WP_345330286.1">
    <property type="nucleotide sequence ID" value="NZ_BAAAVH010000111.1"/>
</dbReference>
<evidence type="ECO:0000313" key="2">
    <source>
        <dbReference type="Proteomes" id="UP001596067"/>
    </source>
</evidence>
<evidence type="ECO:0000313" key="1">
    <source>
        <dbReference type="EMBL" id="MFC5888750.1"/>
    </source>
</evidence>
<organism evidence="1 2">
    <name type="scientific">Kitasatospora aburaviensis</name>
    <dbReference type="NCBI Taxonomy" id="67265"/>
    <lineage>
        <taxon>Bacteria</taxon>
        <taxon>Bacillati</taxon>
        <taxon>Actinomycetota</taxon>
        <taxon>Actinomycetes</taxon>
        <taxon>Kitasatosporales</taxon>
        <taxon>Streptomycetaceae</taxon>
        <taxon>Kitasatospora</taxon>
    </lineage>
</organism>
<sequence>MTTNPPPADPPWQKLSAREAGLPVDETLYDGVAPHMEAALRDWIYTNVTEQVAVRVLSKLRISPHGGQGEARRNQLAHSLFRKELLDVVDCALSLNLAADARAAYERLELKTRYPEPFVDPVARLSEVLGEAGSAYQVRSTEDGLERVVDATVTEAARKAGETADATGRSVAKARLRAAWLKAYALHPDPGAAYADALRAVEDVACPLFLPSNSRPTLGNVRSHLEQAAHKYELVIQDENAVPASVDTVTAMIALLWHGHRDRHEGGPSSAPISEEAAKAAVHLAATLVQWLSAGVVQRKTP</sequence>
<proteinExistence type="predicted"/>
<keyword evidence="2" id="KW-1185">Reference proteome</keyword>
<name>A0ABW1F3N4_9ACTN</name>
<dbReference type="Proteomes" id="UP001596067">
    <property type="component" value="Unassembled WGS sequence"/>
</dbReference>
<protein>
    <submittedName>
        <fullName evidence="1">Uncharacterized protein</fullName>
    </submittedName>
</protein>
<accession>A0ABW1F3N4</accession>
<dbReference type="EMBL" id="JBHSOD010000044">
    <property type="protein sequence ID" value="MFC5888750.1"/>
    <property type="molecule type" value="Genomic_DNA"/>
</dbReference>